<keyword evidence="1" id="KW-0472">Membrane</keyword>
<dbReference type="EMBL" id="BAABJK010000011">
    <property type="protein sequence ID" value="GAA4976827.1"/>
    <property type="molecule type" value="Genomic_DNA"/>
</dbReference>
<keyword evidence="1" id="KW-0812">Transmembrane</keyword>
<reference evidence="3" key="1">
    <citation type="journal article" date="2019" name="Int. J. Syst. Evol. Microbiol.">
        <title>The Global Catalogue of Microorganisms (GCM) 10K type strain sequencing project: providing services to taxonomists for standard genome sequencing and annotation.</title>
        <authorList>
            <consortium name="The Broad Institute Genomics Platform"/>
            <consortium name="The Broad Institute Genome Sequencing Center for Infectious Disease"/>
            <person name="Wu L."/>
            <person name="Ma J."/>
        </authorList>
    </citation>
    <scope>NUCLEOTIDE SEQUENCE [LARGE SCALE GENOMIC DNA]</scope>
    <source>
        <strain evidence="3">JCM 18287</strain>
    </source>
</reference>
<evidence type="ECO:0000313" key="2">
    <source>
        <dbReference type="EMBL" id="GAA4976827.1"/>
    </source>
</evidence>
<proteinExistence type="predicted"/>
<gene>
    <name evidence="2" type="ORF">GCM10023315_29620</name>
</gene>
<name>A0ABP9HRP9_9FLAO</name>
<feature type="transmembrane region" description="Helical" evidence="1">
    <location>
        <begin position="6"/>
        <end position="27"/>
    </location>
</feature>
<accession>A0ABP9HRP9</accession>
<keyword evidence="1" id="KW-1133">Transmembrane helix</keyword>
<dbReference type="Proteomes" id="UP001501692">
    <property type="component" value="Unassembled WGS sequence"/>
</dbReference>
<evidence type="ECO:0000313" key="3">
    <source>
        <dbReference type="Proteomes" id="UP001501692"/>
    </source>
</evidence>
<protein>
    <submittedName>
        <fullName evidence="2">Uncharacterized protein</fullName>
    </submittedName>
</protein>
<comment type="caution">
    <text evidence="2">The sequence shown here is derived from an EMBL/GenBank/DDBJ whole genome shotgun (WGS) entry which is preliminary data.</text>
</comment>
<keyword evidence="3" id="KW-1185">Reference proteome</keyword>
<organism evidence="2 3">
    <name type="scientific">Algibacter aquimarinus</name>
    <dbReference type="NCBI Taxonomy" id="1136748"/>
    <lineage>
        <taxon>Bacteria</taxon>
        <taxon>Pseudomonadati</taxon>
        <taxon>Bacteroidota</taxon>
        <taxon>Flavobacteriia</taxon>
        <taxon>Flavobacteriales</taxon>
        <taxon>Flavobacteriaceae</taxon>
        <taxon>Algibacter</taxon>
    </lineage>
</organism>
<sequence length="49" mass="5580">MNGFDVVMVIVIILFARLGVRLVSGYIKLKKETKNDKENNNNNNNNNTN</sequence>
<evidence type="ECO:0000256" key="1">
    <source>
        <dbReference type="SAM" id="Phobius"/>
    </source>
</evidence>